<gene>
    <name evidence="1" type="ORF">BN1095_2840001</name>
</gene>
<sequence length="125" mass="13472">MIGGQFIVVGIVGKNALARFVDNVVVNIGIVDIVEHDALVAAADGDIVKHFEPLGKHQHIAHIVAHGNIAADFAVVGVHIVDGETQIAEAVVFIGVVRAGIGKKCRPALWKYRCRRPARRARSKR</sequence>
<dbReference type="EMBL" id="LK932943">
    <property type="protein sequence ID" value="CDT07306.1"/>
    <property type="molecule type" value="Genomic_DNA"/>
</dbReference>
<protein>
    <submittedName>
        <fullName evidence="1">Uncharacterized protein</fullName>
    </submittedName>
</protein>
<name>A0A069ATK7_CLODI</name>
<dbReference type="AlphaFoldDB" id="A0A069ATK7"/>
<organism evidence="1">
    <name type="scientific">Clostridioides difficile</name>
    <name type="common">Peptoclostridium difficile</name>
    <dbReference type="NCBI Taxonomy" id="1496"/>
    <lineage>
        <taxon>Bacteria</taxon>
        <taxon>Bacillati</taxon>
        <taxon>Bacillota</taxon>
        <taxon>Clostridia</taxon>
        <taxon>Peptostreptococcales</taxon>
        <taxon>Peptostreptococcaceae</taxon>
        <taxon>Clostridioides</taxon>
    </lineage>
</organism>
<proteinExistence type="predicted"/>
<reference evidence="1" key="1">
    <citation type="submission" date="2014-07" db="EMBL/GenBank/DDBJ databases">
        <authorList>
            <person name="Monot Marc"/>
        </authorList>
    </citation>
    <scope>NUCLEOTIDE SEQUENCE</scope>
    <source>
        <strain evidence="1">7032989</strain>
    </source>
</reference>
<evidence type="ECO:0000313" key="1">
    <source>
        <dbReference type="EMBL" id="CDT07306.1"/>
    </source>
</evidence>
<accession>A0A069ATK7</accession>